<dbReference type="RefSeq" id="WP_187000844.1">
    <property type="nucleotide sequence ID" value="NZ_CP060414.2"/>
</dbReference>
<dbReference type="Gene3D" id="2.40.160.90">
    <property type="match status" value="1"/>
</dbReference>
<dbReference type="GO" id="GO:0009279">
    <property type="term" value="C:cell outer membrane"/>
    <property type="evidence" value="ECO:0007669"/>
    <property type="project" value="UniProtKB-SubCell"/>
</dbReference>
<proteinExistence type="predicted"/>
<dbReference type="EMBL" id="CP060414">
    <property type="protein sequence ID" value="QNT60158.1"/>
    <property type="molecule type" value="Genomic_DNA"/>
</dbReference>
<dbReference type="AlphaFoldDB" id="A0A7H1MEU3"/>
<accession>A0A7H1MEU3</accession>
<feature type="region of interest" description="Disordered" evidence="2">
    <location>
        <begin position="142"/>
        <end position="165"/>
    </location>
</feature>
<dbReference type="Proteomes" id="UP000516412">
    <property type="component" value="Chromosome"/>
</dbReference>
<sequence length="165" mass="17407">MGKATYYGNAVRNDSLTGDIITDGKSRIDVDFGRKTVSGEITMPGLRRDITLHTGRLNGAEYSGNASVFGNSGGQYKGGLFGPIPKKPPVWSDSATTRVWIPHSEANAIEVKRGIAIPLQADKIHCIKASVGFGALVGRPSSNTFPSSSAKPKSPPPCRASDCGF</sequence>
<evidence type="ECO:0000256" key="2">
    <source>
        <dbReference type="SAM" id="MobiDB-lite"/>
    </source>
</evidence>
<evidence type="ECO:0000313" key="3">
    <source>
        <dbReference type="EMBL" id="QNT60158.1"/>
    </source>
</evidence>
<reference evidence="3" key="1">
    <citation type="submission" date="2024-06" db="EMBL/GenBank/DDBJ databases">
        <title>Complete Genome Sequence of mouse commensal type strain Neisseria musculi.</title>
        <authorList>
            <person name="Thapa E."/>
            <person name="Aluvathingal J."/>
            <person name="Nadendla S."/>
            <person name="Mehta A."/>
            <person name="Tettelin H."/>
            <person name="Weyand N.J."/>
        </authorList>
    </citation>
    <scope>NUCLEOTIDE SEQUENCE</scope>
    <source>
        <strain evidence="3">NW831</strain>
    </source>
</reference>
<evidence type="ECO:0000313" key="4">
    <source>
        <dbReference type="Proteomes" id="UP000516412"/>
    </source>
</evidence>
<dbReference type="InterPro" id="IPR011250">
    <property type="entry name" value="OMP/PagP_B-barrel"/>
</dbReference>
<gene>
    <name evidence="3" type="ORF">H7A79_0278</name>
</gene>
<comment type="subcellular location">
    <subcellularLocation>
        <location evidence="1">Cell outer membrane</location>
    </subcellularLocation>
</comment>
<dbReference type="SUPFAM" id="SSF56925">
    <property type="entry name" value="OMPA-like"/>
    <property type="match status" value="1"/>
</dbReference>
<dbReference type="KEGG" id="nmus:H7A79_0278"/>
<evidence type="ECO:0000256" key="1">
    <source>
        <dbReference type="ARBA" id="ARBA00004442"/>
    </source>
</evidence>
<organism evidence="3 4">
    <name type="scientific">Neisseria musculi</name>
    <dbReference type="NCBI Taxonomy" id="1815583"/>
    <lineage>
        <taxon>Bacteria</taxon>
        <taxon>Pseudomonadati</taxon>
        <taxon>Pseudomonadota</taxon>
        <taxon>Betaproteobacteria</taxon>
        <taxon>Neisseriales</taxon>
        <taxon>Neisseriaceae</taxon>
        <taxon>Neisseria</taxon>
    </lineage>
</organism>
<protein>
    <submittedName>
        <fullName evidence="3">Uncharacterized protein</fullName>
    </submittedName>
</protein>
<keyword evidence="4" id="KW-1185">Reference proteome</keyword>
<name>A0A7H1MEU3_9NEIS</name>